<protein>
    <recommendedName>
        <fullName evidence="2">YCII-related domain-containing protein</fullName>
    </recommendedName>
</protein>
<evidence type="ECO:0000259" key="2">
    <source>
        <dbReference type="Pfam" id="PF03795"/>
    </source>
</evidence>
<dbReference type="Proteomes" id="UP000034832">
    <property type="component" value="Unassembled WGS sequence"/>
</dbReference>
<dbReference type="STRING" id="211460.YH63_19450"/>
<comment type="caution">
    <text evidence="3">The sequence shown here is derived from an EMBL/GenBank/DDBJ whole genome shotgun (WGS) entry which is preliminary data.</text>
</comment>
<dbReference type="InterPro" id="IPR011008">
    <property type="entry name" value="Dimeric_a/b-barrel"/>
</dbReference>
<dbReference type="RefSeq" id="WP_046829985.1">
    <property type="nucleotide sequence ID" value="NZ_LBIA02000001.1"/>
</dbReference>
<name>A0A4U6BX83_9BRAD</name>
<reference evidence="3" key="1">
    <citation type="submission" date="2019-04" db="EMBL/GenBank/DDBJ databases">
        <title>Whole genome sequencing of cave bacteria.</title>
        <authorList>
            <person name="Gan H.M."/>
            <person name="Barton H."/>
            <person name="Savka M.A."/>
        </authorList>
    </citation>
    <scope>NUCLEOTIDE SEQUENCE [LARGE SCALE GENOMIC DNA]</scope>
    <source>
        <strain evidence="3">LC387</strain>
    </source>
</reference>
<organism evidence="3 4">
    <name type="scientific">Afipia massiliensis</name>
    <dbReference type="NCBI Taxonomy" id="211460"/>
    <lineage>
        <taxon>Bacteria</taxon>
        <taxon>Pseudomonadati</taxon>
        <taxon>Pseudomonadota</taxon>
        <taxon>Alphaproteobacteria</taxon>
        <taxon>Hyphomicrobiales</taxon>
        <taxon>Nitrobacteraceae</taxon>
        <taxon>Afipia</taxon>
    </lineage>
</organism>
<accession>A0A4U6BX83</accession>
<dbReference type="Gene3D" id="3.30.70.1060">
    <property type="entry name" value="Dimeric alpha+beta barrel"/>
    <property type="match status" value="1"/>
</dbReference>
<sequence>MKYFMCRFVPPGPDFLKTMTPDDRLLMKSHGEFLQALLERGGVVAHGPVADPAGGWGMSLFEMADTESADDVRAIVAEDPMIKANVGARYDVLPMLQLRMRN</sequence>
<dbReference type="InterPro" id="IPR005545">
    <property type="entry name" value="YCII"/>
</dbReference>
<dbReference type="SUPFAM" id="SSF54909">
    <property type="entry name" value="Dimeric alpha+beta barrel"/>
    <property type="match status" value="1"/>
</dbReference>
<proteinExistence type="inferred from homology"/>
<keyword evidence="4" id="KW-1185">Reference proteome</keyword>
<gene>
    <name evidence="3" type="ORF">YH63_019670</name>
</gene>
<evidence type="ECO:0000313" key="3">
    <source>
        <dbReference type="EMBL" id="TKT73464.1"/>
    </source>
</evidence>
<comment type="similarity">
    <text evidence="1">Belongs to the YciI family.</text>
</comment>
<feature type="domain" description="YCII-related" evidence="2">
    <location>
        <begin position="6"/>
        <end position="95"/>
    </location>
</feature>
<dbReference type="OrthoDB" id="6928805at2"/>
<evidence type="ECO:0000313" key="4">
    <source>
        <dbReference type="Proteomes" id="UP000034832"/>
    </source>
</evidence>
<dbReference type="Pfam" id="PF03795">
    <property type="entry name" value="YCII"/>
    <property type="match status" value="1"/>
</dbReference>
<dbReference type="AlphaFoldDB" id="A0A4U6BX83"/>
<evidence type="ECO:0000256" key="1">
    <source>
        <dbReference type="ARBA" id="ARBA00007689"/>
    </source>
</evidence>
<dbReference type="EMBL" id="LBIA02000001">
    <property type="protein sequence ID" value="TKT73464.1"/>
    <property type="molecule type" value="Genomic_DNA"/>
</dbReference>